<protein>
    <recommendedName>
        <fullName evidence="4 10">Glutamyl-tRNA(Gln) amidotransferase subunit A</fullName>
        <shortName evidence="10">Glu-ADT subunit A</shortName>
        <ecNumber evidence="3 10">6.3.5.7</ecNumber>
    </recommendedName>
</protein>
<evidence type="ECO:0000256" key="2">
    <source>
        <dbReference type="ARBA" id="ARBA00011123"/>
    </source>
</evidence>
<evidence type="ECO:0000256" key="6">
    <source>
        <dbReference type="ARBA" id="ARBA00022741"/>
    </source>
</evidence>
<dbReference type="SUPFAM" id="SSF75304">
    <property type="entry name" value="Amidase signature (AS) enzymes"/>
    <property type="match status" value="1"/>
</dbReference>
<comment type="subunit">
    <text evidence="2 10">Heterotrimer of A, B and C subunits.</text>
</comment>
<dbReference type="Pfam" id="PF01425">
    <property type="entry name" value="Amidase"/>
    <property type="match status" value="1"/>
</dbReference>
<keyword evidence="6 10" id="KW-0547">Nucleotide-binding</keyword>
<dbReference type="EMBL" id="AP027081">
    <property type="protein sequence ID" value="BDU76546.1"/>
    <property type="molecule type" value="Genomic_DNA"/>
</dbReference>
<dbReference type="InterPro" id="IPR036928">
    <property type="entry name" value="AS_sf"/>
</dbReference>
<comment type="catalytic activity">
    <reaction evidence="9 10">
        <text>L-glutamyl-tRNA(Gln) + L-glutamine + ATP + H2O = L-glutaminyl-tRNA(Gln) + L-glutamate + ADP + phosphate + H(+)</text>
        <dbReference type="Rhea" id="RHEA:17521"/>
        <dbReference type="Rhea" id="RHEA-COMP:9681"/>
        <dbReference type="Rhea" id="RHEA-COMP:9684"/>
        <dbReference type="ChEBI" id="CHEBI:15377"/>
        <dbReference type="ChEBI" id="CHEBI:15378"/>
        <dbReference type="ChEBI" id="CHEBI:29985"/>
        <dbReference type="ChEBI" id="CHEBI:30616"/>
        <dbReference type="ChEBI" id="CHEBI:43474"/>
        <dbReference type="ChEBI" id="CHEBI:58359"/>
        <dbReference type="ChEBI" id="CHEBI:78520"/>
        <dbReference type="ChEBI" id="CHEBI:78521"/>
        <dbReference type="ChEBI" id="CHEBI:456216"/>
        <dbReference type="EC" id="6.3.5.7"/>
    </reaction>
</comment>
<dbReference type="InterPro" id="IPR020556">
    <property type="entry name" value="Amidase_CS"/>
</dbReference>
<comment type="similarity">
    <text evidence="1 10">Belongs to the amidase family. GatA subfamily.</text>
</comment>
<keyword evidence="8 10" id="KW-0648">Protein biosynthesis</keyword>
<dbReference type="RefSeq" id="WP_316411445.1">
    <property type="nucleotide sequence ID" value="NZ_AP027081.1"/>
</dbReference>
<dbReference type="HAMAP" id="MF_00120">
    <property type="entry name" value="GatA"/>
    <property type="match status" value="1"/>
</dbReference>
<feature type="active site" description="Charge relay system" evidence="10">
    <location>
        <position position="151"/>
    </location>
</feature>
<dbReference type="GO" id="GO:0005524">
    <property type="term" value="F:ATP binding"/>
    <property type="evidence" value="ECO:0007669"/>
    <property type="project" value="UniProtKB-KW"/>
</dbReference>
<feature type="active site" description="Charge relay system" evidence="10">
    <location>
        <position position="76"/>
    </location>
</feature>
<keyword evidence="13" id="KW-1185">Reference proteome</keyword>
<feature type="domain" description="Amidase" evidence="11">
    <location>
        <begin position="26"/>
        <end position="463"/>
    </location>
</feature>
<reference evidence="12" key="1">
    <citation type="journal article" date="2023" name="Int. J. Syst. Evol. Microbiol.">
        <title>Mesoterricola silvestris gen. nov., sp. nov., Mesoterricola sediminis sp. nov., Geothrix oryzae sp. nov., Geothrix edaphica sp. nov., Geothrix rubra sp. nov., and Geothrix limicola sp. nov., six novel members of Acidobacteriota isolated from soils.</title>
        <authorList>
            <person name="Itoh H."/>
            <person name="Sugisawa Y."/>
            <person name="Mise K."/>
            <person name="Xu Z."/>
            <person name="Kuniyasu M."/>
            <person name="Ushijima N."/>
            <person name="Kawano K."/>
            <person name="Kobayashi E."/>
            <person name="Shiratori Y."/>
            <person name="Masuda Y."/>
            <person name="Senoo K."/>
        </authorList>
    </citation>
    <scope>NUCLEOTIDE SEQUENCE</scope>
    <source>
        <strain evidence="12">W786</strain>
    </source>
</reference>
<organism evidence="12 13">
    <name type="scientific">Mesoterricola sediminis</name>
    <dbReference type="NCBI Taxonomy" id="2927980"/>
    <lineage>
        <taxon>Bacteria</taxon>
        <taxon>Pseudomonadati</taxon>
        <taxon>Acidobacteriota</taxon>
        <taxon>Holophagae</taxon>
        <taxon>Holophagales</taxon>
        <taxon>Holophagaceae</taxon>
        <taxon>Mesoterricola</taxon>
    </lineage>
</organism>
<dbReference type="GO" id="GO:0006412">
    <property type="term" value="P:translation"/>
    <property type="evidence" value="ECO:0007669"/>
    <property type="project" value="UniProtKB-UniRule"/>
</dbReference>
<feature type="active site" description="Acyl-ester intermediate" evidence="10">
    <location>
        <position position="175"/>
    </location>
</feature>
<dbReference type="PANTHER" id="PTHR11895">
    <property type="entry name" value="TRANSAMIDASE"/>
    <property type="match status" value="1"/>
</dbReference>
<evidence type="ECO:0000256" key="5">
    <source>
        <dbReference type="ARBA" id="ARBA00022598"/>
    </source>
</evidence>
<dbReference type="GO" id="GO:0050567">
    <property type="term" value="F:glutaminyl-tRNA synthase (glutamine-hydrolyzing) activity"/>
    <property type="evidence" value="ECO:0007669"/>
    <property type="project" value="UniProtKB-UniRule"/>
</dbReference>
<evidence type="ECO:0000259" key="11">
    <source>
        <dbReference type="Pfam" id="PF01425"/>
    </source>
</evidence>
<dbReference type="GO" id="GO:0030956">
    <property type="term" value="C:glutamyl-tRNA(Gln) amidotransferase complex"/>
    <property type="evidence" value="ECO:0007669"/>
    <property type="project" value="InterPro"/>
</dbReference>
<dbReference type="AlphaFoldDB" id="A0AA48H309"/>
<comment type="function">
    <text evidence="10">Allows the formation of correctly charged Gln-tRNA(Gln) through the transamidation of misacylated Glu-tRNA(Gln) in organisms which lack glutaminyl-tRNA synthetase. The reaction takes place in the presence of glutamine and ATP through an activated gamma-phospho-Glu-tRNA(Gln).</text>
</comment>
<dbReference type="InterPro" id="IPR004412">
    <property type="entry name" value="GatA"/>
</dbReference>
<dbReference type="EC" id="6.3.5.7" evidence="3 10"/>
<accession>A0AA48H309</accession>
<evidence type="ECO:0000313" key="12">
    <source>
        <dbReference type="EMBL" id="BDU76546.1"/>
    </source>
</evidence>
<dbReference type="PROSITE" id="PS00571">
    <property type="entry name" value="AMIDASES"/>
    <property type="match status" value="1"/>
</dbReference>
<keyword evidence="5 10" id="KW-0436">Ligase</keyword>
<name>A0AA48H309_9BACT</name>
<evidence type="ECO:0000256" key="9">
    <source>
        <dbReference type="ARBA" id="ARBA00047407"/>
    </source>
</evidence>
<evidence type="ECO:0000256" key="1">
    <source>
        <dbReference type="ARBA" id="ARBA00008069"/>
    </source>
</evidence>
<dbReference type="NCBIfam" id="TIGR00132">
    <property type="entry name" value="gatA"/>
    <property type="match status" value="1"/>
</dbReference>
<evidence type="ECO:0000313" key="13">
    <source>
        <dbReference type="Proteomes" id="UP001228113"/>
    </source>
</evidence>
<sequence length="484" mass="50074">MDPYSLMDWREGLDAGDLSAVFLAHRCLDRMNVLDPDLNAVAHVDPDLTLAAARAADARLARGERTPLLGIPVVLKDNLAWAGTPTGNGSRITRGYTAPHDATVVARLLQAGAVPVAKAAMDEFAMGSSGETAAQGPARNPWDRTRVPGGSSSGSAVAVAAGYAPFALGSDTGGSVRLPASFCNLTALRPTYGVLSRYGVTAMASSLDQVGPLAASARDLAAGLAVMAGVDPADATSRDLPGTGRLADLQPADLRGLRIGLPAECFGEGLEAGVREAVEGALAVLRDLGARLVPVSLPHTPWAIDTYVLLNTAEVSSNLARFDGVRYGARVEAGGLDETLAATREAGFGTEAKRRILLGAFCLSRGYVEAFYVRAQKARTLIAGDFEAAFREVDLLAAPVCPTPAFPLGDRTSDPLAMYLTDVFTVTPALAGLPALALPAGFSGGLPVGLQLIGPALSDVNLLEAAHAFQLSTGHHRQAPPLPC</sequence>
<gene>
    <name evidence="10 12" type="primary">gatA</name>
    <name evidence="12" type="ORF">METESE_15040</name>
</gene>
<dbReference type="PANTHER" id="PTHR11895:SF151">
    <property type="entry name" value="GLUTAMYL-TRNA(GLN) AMIDOTRANSFERASE SUBUNIT A"/>
    <property type="match status" value="1"/>
</dbReference>
<proteinExistence type="inferred from homology"/>
<evidence type="ECO:0000256" key="3">
    <source>
        <dbReference type="ARBA" id="ARBA00012739"/>
    </source>
</evidence>
<keyword evidence="7 10" id="KW-0067">ATP-binding</keyword>
<dbReference type="Proteomes" id="UP001228113">
    <property type="component" value="Chromosome"/>
</dbReference>
<evidence type="ECO:0000256" key="7">
    <source>
        <dbReference type="ARBA" id="ARBA00022840"/>
    </source>
</evidence>
<dbReference type="KEGG" id="msea:METESE_15040"/>
<dbReference type="InterPro" id="IPR000120">
    <property type="entry name" value="Amidase"/>
</dbReference>
<evidence type="ECO:0000256" key="4">
    <source>
        <dbReference type="ARBA" id="ARBA00014428"/>
    </source>
</evidence>
<dbReference type="InterPro" id="IPR023631">
    <property type="entry name" value="Amidase_dom"/>
</dbReference>
<dbReference type="Gene3D" id="3.90.1300.10">
    <property type="entry name" value="Amidase signature (AS) domain"/>
    <property type="match status" value="1"/>
</dbReference>
<evidence type="ECO:0000256" key="10">
    <source>
        <dbReference type="HAMAP-Rule" id="MF_00120"/>
    </source>
</evidence>
<evidence type="ECO:0000256" key="8">
    <source>
        <dbReference type="ARBA" id="ARBA00022917"/>
    </source>
</evidence>